<reference evidence="2 3" key="1">
    <citation type="journal article" date="2018" name="Mol. Plant">
        <title>The genome of Artemisia annua provides insight into the evolution of Asteraceae family and artemisinin biosynthesis.</title>
        <authorList>
            <person name="Shen Q."/>
            <person name="Zhang L."/>
            <person name="Liao Z."/>
            <person name="Wang S."/>
            <person name="Yan T."/>
            <person name="Shi P."/>
            <person name="Liu M."/>
            <person name="Fu X."/>
            <person name="Pan Q."/>
            <person name="Wang Y."/>
            <person name="Lv Z."/>
            <person name="Lu X."/>
            <person name="Zhang F."/>
            <person name="Jiang W."/>
            <person name="Ma Y."/>
            <person name="Chen M."/>
            <person name="Hao X."/>
            <person name="Li L."/>
            <person name="Tang Y."/>
            <person name="Lv G."/>
            <person name="Zhou Y."/>
            <person name="Sun X."/>
            <person name="Brodelius P.E."/>
            <person name="Rose J.K.C."/>
            <person name="Tang K."/>
        </authorList>
    </citation>
    <scope>NUCLEOTIDE SEQUENCE [LARGE SCALE GENOMIC DNA]</scope>
    <source>
        <strain evidence="3">cv. Huhao1</strain>
        <tissue evidence="2">Leaf</tissue>
    </source>
</reference>
<accession>A0A2U1MPR8</accession>
<dbReference type="STRING" id="35608.A0A2U1MPR8"/>
<dbReference type="Proteomes" id="UP000245207">
    <property type="component" value="Unassembled WGS sequence"/>
</dbReference>
<proteinExistence type="predicted"/>
<evidence type="ECO:0000313" key="3">
    <source>
        <dbReference type="Proteomes" id="UP000245207"/>
    </source>
</evidence>
<dbReference type="AlphaFoldDB" id="A0A2U1MPR8"/>
<gene>
    <name evidence="2" type="ORF">CTI12_AA348480</name>
</gene>
<sequence length="155" mass="17363">MVQTASLTTNSWADPRINAEQGNHPRRVGFTRWGNERLCDGRTGENLHERLFTHSDCSKMHDVIKVNVTYGAKLLSQGLFRLDLPGGEMRGYVMGELAKICTSVFSLTVIVQKCMYEKMQENGECDPEDVIKVNVTYGAKLLSQGLFSMSISLRS</sequence>
<feature type="region of interest" description="Disordered" evidence="1">
    <location>
        <begin position="1"/>
        <end position="20"/>
    </location>
</feature>
<keyword evidence="2" id="KW-0804">Transcription</keyword>
<comment type="caution">
    <text evidence="2">The sequence shown here is derived from an EMBL/GenBank/DDBJ whole genome shotgun (WGS) entry which is preliminary data.</text>
</comment>
<evidence type="ECO:0000256" key="1">
    <source>
        <dbReference type="SAM" id="MobiDB-lite"/>
    </source>
</evidence>
<keyword evidence="3" id="KW-1185">Reference proteome</keyword>
<keyword evidence="2" id="KW-0240">DNA-directed RNA polymerase</keyword>
<dbReference type="GO" id="GO:0000428">
    <property type="term" value="C:DNA-directed RNA polymerase complex"/>
    <property type="evidence" value="ECO:0007669"/>
    <property type="project" value="UniProtKB-KW"/>
</dbReference>
<organism evidence="2 3">
    <name type="scientific">Artemisia annua</name>
    <name type="common">Sweet wormwood</name>
    <dbReference type="NCBI Taxonomy" id="35608"/>
    <lineage>
        <taxon>Eukaryota</taxon>
        <taxon>Viridiplantae</taxon>
        <taxon>Streptophyta</taxon>
        <taxon>Embryophyta</taxon>
        <taxon>Tracheophyta</taxon>
        <taxon>Spermatophyta</taxon>
        <taxon>Magnoliopsida</taxon>
        <taxon>eudicotyledons</taxon>
        <taxon>Gunneridae</taxon>
        <taxon>Pentapetalae</taxon>
        <taxon>asterids</taxon>
        <taxon>campanulids</taxon>
        <taxon>Asterales</taxon>
        <taxon>Asteraceae</taxon>
        <taxon>Asteroideae</taxon>
        <taxon>Anthemideae</taxon>
        <taxon>Artemisiinae</taxon>
        <taxon>Artemisia</taxon>
    </lineage>
</organism>
<dbReference type="SUPFAM" id="SSF64484">
    <property type="entry name" value="beta and beta-prime subunits of DNA dependent RNA-polymerase"/>
    <property type="match status" value="1"/>
</dbReference>
<dbReference type="EMBL" id="PKPP01004674">
    <property type="protein sequence ID" value="PWA63271.1"/>
    <property type="molecule type" value="Genomic_DNA"/>
</dbReference>
<evidence type="ECO:0000313" key="2">
    <source>
        <dbReference type="EMBL" id="PWA63271.1"/>
    </source>
</evidence>
<feature type="compositionally biased region" description="Polar residues" evidence="1">
    <location>
        <begin position="1"/>
        <end position="12"/>
    </location>
</feature>
<protein>
    <submittedName>
        <fullName evidence="2">DNA-directed RNA polymerase, subunit 2</fullName>
    </submittedName>
</protein>
<name>A0A2U1MPR8_ARTAN</name>